<dbReference type="Pfam" id="PF05678">
    <property type="entry name" value="VQ"/>
    <property type="match status" value="1"/>
</dbReference>
<sequence length="402" mass="42937">MALQYITENQGFTSDHNMMMSGDPAMLGLSKTSRTLGKATIGSSPAAAAGVRRDAFKGHLHPAHDPSTTMLAPTIRVIHIFAPKIIKTDVANFRSTVQRLTGRPRKESSSTGGRPQRRARTKTVAVAAPYGATAATVSSPDSSSGFQETADHHQLLPSCQYNMSAPAACDSRIPTMIAAEMSAADQQQDSSPVRCCNGLGTDSYSLTSNSMDSTCFSFYSSVDSRTSVTCNQQDQLQLQQQHNNNQGSSSMHSPDSDGSSFFSHRQAPYSLNEIPAPFFSGSADFLQCTELNMPMSCCNNSHEENYTTSDQTTTTVASVAYAAAAEFTSSSKDMNFMPSLASVLPPLDFNGVAAPTGFSDLDSIFTGLGSTLPDLPMNFPPLTSSSNGLFNDSVFMQPPLCR</sequence>
<feature type="compositionally biased region" description="Low complexity" evidence="1">
    <location>
        <begin position="240"/>
        <end position="260"/>
    </location>
</feature>
<proteinExistence type="predicted"/>
<protein>
    <recommendedName>
        <fullName evidence="2">VQ domain-containing protein</fullName>
    </recommendedName>
</protein>
<evidence type="ECO:0000256" key="1">
    <source>
        <dbReference type="SAM" id="MobiDB-lite"/>
    </source>
</evidence>
<evidence type="ECO:0000259" key="2">
    <source>
        <dbReference type="Pfam" id="PF05678"/>
    </source>
</evidence>
<dbReference type="PANTHER" id="PTHR33143:SF3">
    <property type="entry name" value="VQ MOTIF-CONTAINING PROTEIN 17-RELATED"/>
    <property type="match status" value="1"/>
</dbReference>
<evidence type="ECO:0000313" key="3">
    <source>
        <dbReference type="EMBL" id="CAK9236638.1"/>
    </source>
</evidence>
<evidence type="ECO:0000313" key="4">
    <source>
        <dbReference type="Proteomes" id="UP001497512"/>
    </source>
</evidence>
<accession>A0ABP0V3Q6</accession>
<dbReference type="Proteomes" id="UP001497512">
    <property type="component" value="Chromosome 9"/>
</dbReference>
<name>A0ABP0V3Q6_9BRYO</name>
<feature type="region of interest" description="Disordered" evidence="1">
    <location>
        <begin position="97"/>
        <end position="123"/>
    </location>
</feature>
<gene>
    <name evidence="3" type="ORF">CSSPTR1EN2_LOCUS23038</name>
</gene>
<reference evidence="3" key="1">
    <citation type="submission" date="2024-02" db="EMBL/GenBank/DDBJ databases">
        <authorList>
            <consortium name="ELIXIR-Norway"/>
            <consortium name="Elixir Norway"/>
        </authorList>
    </citation>
    <scope>NUCLEOTIDE SEQUENCE</scope>
</reference>
<dbReference type="EMBL" id="OZ019901">
    <property type="protein sequence ID" value="CAK9236638.1"/>
    <property type="molecule type" value="Genomic_DNA"/>
</dbReference>
<feature type="region of interest" description="Disordered" evidence="1">
    <location>
        <begin position="240"/>
        <end position="262"/>
    </location>
</feature>
<dbReference type="InterPro" id="IPR008889">
    <property type="entry name" value="VQ"/>
</dbReference>
<keyword evidence="4" id="KW-1185">Reference proteome</keyword>
<feature type="domain" description="VQ" evidence="2">
    <location>
        <begin position="80"/>
        <end position="104"/>
    </location>
</feature>
<organism evidence="3 4">
    <name type="scientific">Sphagnum troendelagicum</name>
    <dbReference type="NCBI Taxonomy" id="128251"/>
    <lineage>
        <taxon>Eukaryota</taxon>
        <taxon>Viridiplantae</taxon>
        <taxon>Streptophyta</taxon>
        <taxon>Embryophyta</taxon>
        <taxon>Bryophyta</taxon>
        <taxon>Sphagnophytina</taxon>
        <taxon>Sphagnopsida</taxon>
        <taxon>Sphagnales</taxon>
        <taxon>Sphagnaceae</taxon>
        <taxon>Sphagnum</taxon>
    </lineage>
</organism>
<dbReference type="InterPro" id="IPR039607">
    <property type="entry name" value="VQ_8/17/18/20/21/25"/>
</dbReference>
<dbReference type="PANTHER" id="PTHR33143">
    <property type="entry name" value="F16F4.1 PROTEIN-RELATED"/>
    <property type="match status" value="1"/>
</dbReference>